<reference evidence="2" key="1">
    <citation type="submission" date="2018-10" db="EMBL/GenBank/DDBJ databases">
        <title>FDA dAtabase for Regulatory Grade micrObial Sequences (FDA-ARGOS): Supporting development and validation of Infectious Disease Dx tests.</title>
        <authorList>
            <person name="Minogue T."/>
            <person name="Wolcott M."/>
            <person name="Wasieloski L."/>
            <person name="Aguilar W."/>
            <person name="Moore D."/>
            <person name="Tallon L."/>
            <person name="Sadzewicz L."/>
            <person name="Sengamalay N."/>
            <person name="Ott S."/>
            <person name="Godinez A."/>
            <person name="Nagaraj S."/>
            <person name="Vavikolanu K."/>
            <person name="Vyas G."/>
            <person name="Nadendla S."/>
            <person name="George J."/>
            <person name="Sichtig H."/>
        </authorList>
    </citation>
    <scope>NUCLEOTIDE SEQUENCE [LARGE SCALE GENOMIC DNA]</scope>
    <source>
        <strain evidence="2">FDAARGOS_343</strain>
    </source>
</reference>
<sequence>MMLDLSVIPVPFFQIDNSYCILARSAASNQIFAPADNFLELIDKESREKTIAFLNEREGTKSIEVNMTTSPKGLAFFNIQYTYDSSNKLFYVLCHSIEQQYTNISYELNQLRDSLLHLQSGQDIKEMSTTTTRDEKSLDKLNNIETRKKLDKVKRSTSTVVDLLGIISPLIIEGGKGEYLEMIYDELYEIKTIADEMKKTL</sequence>
<proteinExistence type="predicted"/>
<organism evidence="1 2">
    <name type="scientific">Niallia circulans</name>
    <name type="common">Bacillus circulans</name>
    <dbReference type="NCBI Taxonomy" id="1397"/>
    <lineage>
        <taxon>Bacteria</taxon>
        <taxon>Bacillati</taxon>
        <taxon>Bacillota</taxon>
        <taxon>Bacilli</taxon>
        <taxon>Bacillales</taxon>
        <taxon>Bacillaceae</taxon>
        <taxon>Niallia</taxon>
    </lineage>
</organism>
<evidence type="ECO:0000313" key="2">
    <source>
        <dbReference type="Proteomes" id="UP000319837"/>
    </source>
</evidence>
<dbReference type="AlphaFoldDB" id="A0A553SPK3"/>
<dbReference type="EMBL" id="RIBP01000004">
    <property type="protein sequence ID" value="TRZ38919.1"/>
    <property type="molecule type" value="Genomic_DNA"/>
</dbReference>
<gene>
    <name evidence="1" type="ORF">CEQ21_26525</name>
</gene>
<dbReference type="Proteomes" id="UP000319837">
    <property type="component" value="Unassembled WGS sequence"/>
</dbReference>
<comment type="caution">
    <text evidence="1">The sequence shown here is derived from an EMBL/GenBank/DDBJ whole genome shotgun (WGS) entry which is preliminary data.</text>
</comment>
<accession>A0A553SPK3</accession>
<evidence type="ECO:0000313" key="1">
    <source>
        <dbReference type="EMBL" id="TRZ38919.1"/>
    </source>
</evidence>
<dbReference type="RefSeq" id="WP_185767120.1">
    <property type="nucleotide sequence ID" value="NZ_RIBP01000004.1"/>
</dbReference>
<protein>
    <submittedName>
        <fullName evidence="1">Uncharacterized protein</fullName>
    </submittedName>
</protein>
<name>A0A553SPK3_NIACI</name>